<evidence type="ECO:0000256" key="6">
    <source>
        <dbReference type="ARBA" id="ARBA00023157"/>
    </source>
</evidence>
<dbReference type="PANTHER" id="PTHR33353">
    <property type="entry name" value="PUTATIVE (AFU_ORTHOLOGUE AFUA_1G12560)-RELATED"/>
    <property type="match status" value="1"/>
</dbReference>
<comment type="subcellular location">
    <subcellularLocation>
        <location evidence="2">Secreted</location>
    </subcellularLocation>
</comment>
<comment type="similarity">
    <text evidence="9">Belongs to the polysaccharide monooxygenase AA9 family.</text>
</comment>
<dbReference type="InterPro" id="IPR049892">
    <property type="entry name" value="AA9"/>
</dbReference>
<evidence type="ECO:0000256" key="9">
    <source>
        <dbReference type="ARBA" id="ARBA00044502"/>
    </source>
</evidence>
<keyword evidence="5" id="KW-0136">Cellulose degradation</keyword>
<evidence type="ECO:0000256" key="11">
    <source>
        <dbReference type="ARBA" id="ARBA00047174"/>
    </source>
</evidence>
<comment type="catalytic activity">
    <reaction evidence="10">
        <text>[(1-&gt;4)-beta-D-glucosyl]n+m + reduced acceptor + O2 = 4-dehydro-beta-D-glucosyl-[(1-&gt;4)-beta-D-glucosyl]n-1 + [(1-&gt;4)-beta-D-glucosyl]m + acceptor + H2O.</text>
        <dbReference type="EC" id="1.14.99.56"/>
    </reaction>
</comment>
<evidence type="ECO:0000256" key="2">
    <source>
        <dbReference type="ARBA" id="ARBA00004613"/>
    </source>
</evidence>
<evidence type="ECO:0000259" key="13">
    <source>
        <dbReference type="Pfam" id="PF03443"/>
    </source>
</evidence>
<evidence type="ECO:0000256" key="3">
    <source>
        <dbReference type="ARBA" id="ARBA00022525"/>
    </source>
</evidence>
<name>A0A2T4ATQ3_TRIHA</name>
<keyword evidence="14" id="KW-0560">Oxidoreductase</keyword>
<dbReference type="Proteomes" id="UP000241690">
    <property type="component" value="Unassembled WGS sequence"/>
</dbReference>
<dbReference type="GO" id="GO:0030245">
    <property type="term" value="P:cellulose catabolic process"/>
    <property type="evidence" value="ECO:0007669"/>
    <property type="project" value="UniProtKB-KW"/>
</dbReference>
<dbReference type="Gene3D" id="2.70.50.70">
    <property type="match status" value="1"/>
</dbReference>
<keyword evidence="7" id="KW-0119">Carbohydrate metabolism</keyword>
<dbReference type="SMR" id="A0A2T4ATQ3"/>
<dbReference type="STRING" id="983964.A0A2T4ATQ3"/>
<proteinExistence type="inferred from homology"/>
<evidence type="ECO:0000256" key="10">
    <source>
        <dbReference type="ARBA" id="ARBA00045077"/>
    </source>
</evidence>
<keyword evidence="8" id="KW-0624">Polysaccharide degradation</keyword>
<keyword evidence="14" id="KW-0503">Monooxygenase</keyword>
<dbReference type="GeneID" id="36621020"/>
<dbReference type="CDD" id="cd21175">
    <property type="entry name" value="LPMO_AA9"/>
    <property type="match status" value="1"/>
</dbReference>
<dbReference type="PANTHER" id="PTHR33353:SF32">
    <property type="entry name" value="ENDO-BETA-1,4-GLUCANASE D"/>
    <property type="match status" value="1"/>
</dbReference>
<dbReference type="AlphaFoldDB" id="A0A2T4ATQ3"/>
<comment type="cofactor">
    <cofactor evidence="1">
        <name>Cu(2+)</name>
        <dbReference type="ChEBI" id="CHEBI:29036"/>
    </cofactor>
</comment>
<keyword evidence="6" id="KW-1015">Disulfide bond</keyword>
<keyword evidence="4 12" id="KW-0732">Signal</keyword>
<keyword evidence="15" id="KW-1185">Reference proteome</keyword>
<feature type="domain" description="Auxiliary Activity family 9 catalytic" evidence="13">
    <location>
        <begin position="20"/>
        <end position="231"/>
    </location>
</feature>
<organism evidence="14 15">
    <name type="scientific">Trichoderma harzianum CBS 226.95</name>
    <dbReference type="NCBI Taxonomy" id="983964"/>
    <lineage>
        <taxon>Eukaryota</taxon>
        <taxon>Fungi</taxon>
        <taxon>Dikarya</taxon>
        <taxon>Ascomycota</taxon>
        <taxon>Pezizomycotina</taxon>
        <taxon>Sordariomycetes</taxon>
        <taxon>Hypocreomycetidae</taxon>
        <taxon>Hypocreales</taxon>
        <taxon>Hypocreaceae</taxon>
        <taxon>Trichoderma</taxon>
    </lineage>
</organism>
<dbReference type="EC" id="1.14.99.56" evidence="11"/>
<dbReference type="EMBL" id="KZ679675">
    <property type="protein sequence ID" value="PTB60419.1"/>
    <property type="molecule type" value="Genomic_DNA"/>
</dbReference>
<protein>
    <recommendedName>
        <fullName evidence="11">lytic cellulose monooxygenase (C4-dehydrogenating)</fullName>
        <ecNumber evidence="11">1.14.99.56</ecNumber>
    </recommendedName>
</protein>
<dbReference type="InterPro" id="IPR005103">
    <property type="entry name" value="AA9_LPMO"/>
</dbReference>
<dbReference type="Pfam" id="PF03443">
    <property type="entry name" value="AA9"/>
    <property type="match status" value="1"/>
</dbReference>
<accession>A0A2T4ATQ3</accession>
<dbReference type="RefSeq" id="XP_024780096.1">
    <property type="nucleotide sequence ID" value="XM_024912461.1"/>
</dbReference>
<dbReference type="GO" id="GO:0004497">
    <property type="term" value="F:monooxygenase activity"/>
    <property type="evidence" value="ECO:0007669"/>
    <property type="project" value="UniProtKB-KW"/>
</dbReference>
<feature type="chain" id="PRO_5015771982" description="lytic cellulose monooxygenase (C4-dehydrogenating)" evidence="12">
    <location>
        <begin position="20"/>
        <end position="370"/>
    </location>
</feature>
<evidence type="ECO:0000313" key="14">
    <source>
        <dbReference type="EMBL" id="PTB60419.1"/>
    </source>
</evidence>
<sequence>MKRYIAGLLLLNLASMASAHTSFTTLFIDRKNQGDGTCVRTPHDGETATNPIHPITSEDMVCGRDGNEAVSFICPANKGSLLTFEWRQWPDAQAPGSIDPGHLGPCAVYIKKVDDMFTESAAGDGWFKIWEDGYNPVTQKWCVDRLVENNGLLSVNLPRGLPSGYYIVRPEIVALHWAVHRDDPQYFVGCAQIFLNSDVQGPLNVPQEHLTSIPGYVDLSTPGLKYDIYQNDLPPYPIPGPKVYIPKVDTNSANGVPTPEPMLQTAGVIPEDCVLKSANWCGKPIPPYSTEDECWTGVMDCFAQSEECKPSAQTVGQVNCDQWSDYCEKLNKLCESDEFVGPIAFTKKEIMAPVPGEIPAMWNDVFEEKE</sequence>
<evidence type="ECO:0000256" key="12">
    <source>
        <dbReference type="SAM" id="SignalP"/>
    </source>
</evidence>
<evidence type="ECO:0000256" key="4">
    <source>
        <dbReference type="ARBA" id="ARBA00022729"/>
    </source>
</evidence>
<evidence type="ECO:0000256" key="8">
    <source>
        <dbReference type="ARBA" id="ARBA00023326"/>
    </source>
</evidence>
<keyword evidence="3" id="KW-0964">Secreted</keyword>
<feature type="signal peptide" evidence="12">
    <location>
        <begin position="1"/>
        <end position="19"/>
    </location>
</feature>
<evidence type="ECO:0000256" key="1">
    <source>
        <dbReference type="ARBA" id="ARBA00001973"/>
    </source>
</evidence>
<dbReference type="GO" id="GO:0005576">
    <property type="term" value="C:extracellular region"/>
    <property type="evidence" value="ECO:0007669"/>
    <property type="project" value="UniProtKB-SubCell"/>
</dbReference>
<evidence type="ECO:0000256" key="5">
    <source>
        <dbReference type="ARBA" id="ARBA00023001"/>
    </source>
</evidence>
<reference evidence="14 15" key="1">
    <citation type="submission" date="2016-07" db="EMBL/GenBank/DDBJ databases">
        <title>Multiple horizontal gene transfer events from other fungi enriched the ability of initially mycotrophic Trichoderma (Ascomycota) to feed on dead plant biomass.</title>
        <authorList>
            <consortium name="DOE Joint Genome Institute"/>
            <person name="Aerts A."/>
            <person name="Atanasova L."/>
            <person name="Chenthamara K."/>
            <person name="Zhang J."/>
            <person name="Grujic M."/>
            <person name="Henrissat B."/>
            <person name="Kuo A."/>
            <person name="Salamov A."/>
            <person name="Lipzen A."/>
            <person name="Labutti K."/>
            <person name="Barry K."/>
            <person name="Miao Y."/>
            <person name="Rahimi M.J."/>
            <person name="Shen Q."/>
            <person name="Grigoriev I.V."/>
            <person name="Kubicek C.P."/>
            <person name="Druzhinina I.S."/>
        </authorList>
    </citation>
    <scope>NUCLEOTIDE SEQUENCE [LARGE SCALE GENOMIC DNA]</scope>
    <source>
        <strain evidence="14 15">CBS 226.95</strain>
    </source>
</reference>
<gene>
    <name evidence="14" type="ORF">M431DRAFT_131108</name>
</gene>
<evidence type="ECO:0000256" key="7">
    <source>
        <dbReference type="ARBA" id="ARBA00023277"/>
    </source>
</evidence>
<evidence type="ECO:0000313" key="15">
    <source>
        <dbReference type="Proteomes" id="UP000241690"/>
    </source>
</evidence>